<feature type="transmembrane region" description="Helical" evidence="3">
    <location>
        <begin position="192"/>
        <end position="209"/>
    </location>
</feature>
<evidence type="ECO:0000313" key="5">
    <source>
        <dbReference type="Proteomes" id="UP000800036"/>
    </source>
</evidence>
<dbReference type="GO" id="GO:0022857">
    <property type="term" value="F:transmembrane transporter activity"/>
    <property type="evidence" value="ECO:0007669"/>
    <property type="project" value="InterPro"/>
</dbReference>
<dbReference type="InterPro" id="IPR036259">
    <property type="entry name" value="MFS_trans_sf"/>
</dbReference>
<keyword evidence="3" id="KW-0472">Membrane</keyword>
<feature type="transmembrane region" description="Helical" evidence="3">
    <location>
        <begin position="98"/>
        <end position="116"/>
    </location>
</feature>
<reference evidence="4" key="1">
    <citation type="journal article" date="2020" name="Stud. Mycol.">
        <title>101 Dothideomycetes genomes: a test case for predicting lifestyles and emergence of pathogens.</title>
        <authorList>
            <person name="Haridas S."/>
            <person name="Albert R."/>
            <person name="Binder M."/>
            <person name="Bloem J."/>
            <person name="Labutti K."/>
            <person name="Salamov A."/>
            <person name="Andreopoulos B."/>
            <person name="Baker S."/>
            <person name="Barry K."/>
            <person name="Bills G."/>
            <person name="Bluhm B."/>
            <person name="Cannon C."/>
            <person name="Castanera R."/>
            <person name="Culley D."/>
            <person name="Daum C."/>
            <person name="Ezra D."/>
            <person name="Gonzalez J."/>
            <person name="Henrissat B."/>
            <person name="Kuo A."/>
            <person name="Liang C."/>
            <person name="Lipzen A."/>
            <person name="Lutzoni F."/>
            <person name="Magnuson J."/>
            <person name="Mondo S."/>
            <person name="Nolan M."/>
            <person name="Ohm R."/>
            <person name="Pangilinan J."/>
            <person name="Park H.-J."/>
            <person name="Ramirez L."/>
            <person name="Alfaro M."/>
            <person name="Sun H."/>
            <person name="Tritt A."/>
            <person name="Yoshinaga Y."/>
            <person name="Zwiers L.-H."/>
            <person name="Turgeon B."/>
            <person name="Goodwin S."/>
            <person name="Spatafora J."/>
            <person name="Crous P."/>
            <person name="Grigoriev I."/>
        </authorList>
    </citation>
    <scope>NUCLEOTIDE SEQUENCE</scope>
    <source>
        <strain evidence="4">CBS 107.79</strain>
    </source>
</reference>
<name>A0A6A5VTF8_9PLEO</name>
<comment type="subcellular location">
    <subcellularLocation>
        <location evidence="1">Membrane</location>
        <topology evidence="1">Multi-pass membrane protein</topology>
    </subcellularLocation>
</comment>
<dbReference type="PANTHER" id="PTHR11360">
    <property type="entry name" value="MONOCARBOXYLATE TRANSPORTER"/>
    <property type="match status" value="1"/>
</dbReference>
<gene>
    <name evidence="4" type="ORF">BU23DRAFT_455805</name>
</gene>
<dbReference type="PANTHER" id="PTHR11360:SF252">
    <property type="entry name" value="MAJOR FACILITATOR SUPERFAMILY (MFS) PROFILE DOMAIN-CONTAINING PROTEIN-RELATED"/>
    <property type="match status" value="1"/>
</dbReference>
<dbReference type="Pfam" id="PF07690">
    <property type="entry name" value="MFS_1"/>
    <property type="match status" value="1"/>
</dbReference>
<accession>A0A6A5VTF8</accession>
<dbReference type="OrthoDB" id="6509908at2759"/>
<dbReference type="SUPFAM" id="SSF103473">
    <property type="entry name" value="MFS general substrate transporter"/>
    <property type="match status" value="1"/>
</dbReference>
<evidence type="ECO:0000256" key="2">
    <source>
        <dbReference type="ARBA" id="ARBA00006727"/>
    </source>
</evidence>
<dbReference type="AlphaFoldDB" id="A0A6A5VTF8"/>
<keyword evidence="3" id="KW-1133">Transmembrane helix</keyword>
<feature type="transmembrane region" description="Helical" evidence="3">
    <location>
        <begin position="157"/>
        <end position="177"/>
    </location>
</feature>
<dbReference type="GO" id="GO:0016020">
    <property type="term" value="C:membrane"/>
    <property type="evidence" value="ECO:0007669"/>
    <property type="project" value="UniProtKB-SubCell"/>
</dbReference>
<evidence type="ECO:0000313" key="4">
    <source>
        <dbReference type="EMBL" id="KAF1976517.1"/>
    </source>
</evidence>
<dbReference type="InterPro" id="IPR011701">
    <property type="entry name" value="MFS"/>
</dbReference>
<proteinExistence type="inferred from homology"/>
<dbReference type="EMBL" id="ML976666">
    <property type="protein sequence ID" value="KAF1976517.1"/>
    <property type="molecule type" value="Genomic_DNA"/>
</dbReference>
<feature type="transmembrane region" description="Helical" evidence="3">
    <location>
        <begin position="27"/>
        <end position="48"/>
    </location>
</feature>
<feature type="transmembrane region" description="Helical" evidence="3">
    <location>
        <begin position="245"/>
        <end position="265"/>
    </location>
</feature>
<sequence>MWTTPPATTALGAQGVATVYSKGPLRAWLKVAGASCACFVTLGVASTFGAYQKHYESHLLSAYSASEIAWIGSVQVFLLSFVGIFSGAAFDRGYVHRVYLPGVLLAAVGLMTLSWAKNYWQVMLAQGVYFGLGSGLIYAPAIATVSNEFERSNHRSIALGISAAGSPLGGIILSIMFDRILRSHELGCTNCILASLVIGLAVLAFVGNGKPCSQNDRRTHAGAQQDANNRGLSGMKKALLAHPTWPYWCLCIGMFFAFLGYWVPYSYIVVFASSSLDVSTMSPSYLLTIINAGSFVSRVLPAYYICADGTAVLLLAGTTSSGILVLVWTSIHNLPGIVVWCLFVGFSLGIIASVANDVATSLSERSNRGVRIGFMWTIAAAAELAGSPIAGRLMKKKSHDQGHDHCFWAQVFGGVCILVGAGFLLKPAWPTLKRIGRWVAQVCSWGKTIEIERMDGYCPLYEPRGLQNPL</sequence>
<feature type="transmembrane region" description="Helical" evidence="3">
    <location>
        <begin position="312"/>
        <end position="331"/>
    </location>
</feature>
<feature type="transmembrane region" description="Helical" evidence="3">
    <location>
        <begin position="370"/>
        <end position="387"/>
    </location>
</feature>
<feature type="transmembrane region" description="Helical" evidence="3">
    <location>
        <begin position="337"/>
        <end position="358"/>
    </location>
</feature>
<feature type="transmembrane region" description="Helical" evidence="3">
    <location>
        <begin position="68"/>
        <end position="86"/>
    </location>
</feature>
<feature type="transmembrane region" description="Helical" evidence="3">
    <location>
        <begin position="128"/>
        <end position="145"/>
    </location>
</feature>
<organism evidence="4 5">
    <name type="scientific">Bimuria novae-zelandiae CBS 107.79</name>
    <dbReference type="NCBI Taxonomy" id="1447943"/>
    <lineage>
        <taxon>Eukaryota</taxon>
        <taxon>Fungi</taxon>
        <taxon>Dikarya</taxon>
        <taxon>Ascomycota</taxon>
        <taxon>Pezizomycotina</taxon>
        <taxon>Dothideomycetes</taxon>
        <taxon>Pleosporomycetidae</taxon>
        <taxon>Pleosporales</taxon>
        <taxon>Massarineae</taxon>
        <taxon>Didymosphaeriaceae</taxon>
        <taxon>Bimuria</taxon>
    </lineage>
</organism>
<comment type="similarity">
    <text evidence="2">Belongs to the major facilitator superfamily. Monocarboxylate porter (TC 2.A.1.13) family.</text>
</comment>
<dbReference type="Proteomes" id="UP000800036">
    <property type="component" value="Unassembled WGS sequence"/>
</dbReference>
<protein>
    <submittedName>
        <fullName evidence="4">MFS general substrate transporter</fullName>
    </submittedName>
</protein>
<feature type="transmembrane region" description="Helical" evidence="3">
    <location>
        <begin position="407"/>
        <end position="425"/>
    </location>
</feature>
<dbReference type="InterPro" id="IPR050327">
    <property type="entry name" value="Proton-linked_MCT"/>
</dbReference>
<evidence type="ECO:0000256" key="3">
    <source>
        <dbReference type="SAM" id="Phobius"/>
    </source>
</evidence>
<keyword evidence="5" id="KW-1185">Reference proteome</keyword>
<evidence type="ECO:0000256" key="1">
    <source>
        <dbReference type="ARBA" id="ARBA00004141"/>
    </source>
</evidence>
<feature type="transmembrane region" description="Helical" evidence="3">
    <location>
        <begin position="285"/>
        <end position="305"/>
    </location>
</feature>
<dbReference type="Gene3D" id="1.20.1250.20">
    <property type="entry name" value="MFS general substrate transporter like domains"/>
    <property type="match status" value="2"/>
</dbReference>
<keyword evidence="3" id="KW-0812">Transmembrane</keyword>